<organism evidence="2 3">
    <name type="scientific">Listeria kieliensis</name>
    <dbReference type="NCBI Taxonomy" id="1621700"/>
    <lineage>
        <taxon>Bacteria</taxon>
        <taxon>Bacillati</taxon>
        <taxon>Bacillota</taxon>
        <taxon>Bacilli</taxon>
        <taxon>Bacillales</taxon>
        <taxon>Listeriaceae</taxon>
        <taxon>Listeria</taxon>
    </lineage>
</organism>
<evidence type="ECO:0000313" key="3">
    <source>
        <dbReference type="Proteomes" id="UP000257055"/>
    </source>
</evidence>
<dbReference type="NCBIfam" id="TIGR04197">
    <property type="entry name" value="T7SS_SACOL2603"/>
    <property type="match status" value="1"/>
</dbReference>
<evidence type="ECO:0000313" key="2">
    <source>
        <dbReference type="EMBL" id="RDX02096.1"/>
    </source>
</evidence>
<protein>
    <recommendedName>
        <fullName evidence="4">Type VII secretion protein</fullName>
    </recommendedName>
</protein>
<comment type="caution">
    <text evidence="2">The sequence shown here is derived from an EMBL/GenBank/DDBJ whole genome shotgun (WGS) entry which is preliminary data.</text>
</comment>
<dbReference type="InterPro" id="IPR021477">
    <property type="entry name" value="TVIIS_effector_SACOL2603_fam"/>
</dbReference>
<feature type="coiled-coil region" evidence="1">
    <location>
        <begin position="1"/>
        <end position="31"/>
    </location>
</feature>
<dbReference type="Proteomes" id="UP000257055">
    <property type="component" value="Unassembled WGS sequence"/>
</dbReference>
<evidence type="ECO:0000256" key="1">
    <source>
        <dbReference type="SAM" id="Coils"/>
    </source>
</evidence>
<proteinExistence type="predicted"/>
<name>A0A3D8TSQ9_9LIST</name>
<dbReference type="EMBL" id="LARY01000001">
    <property type="protein sequence ID" value="RDX02096.1"/>
    <property type="molecule type" value="Genomic_DNA"/>
</dbReference>
<keyword evidence="1" id="KW-0175">Coiled coil</keyword>
<dbReference type="AlphaFoldDB" id="A0A3D8TSQ9"/>
<reference evidence="3" key="1">
    <citation type="submission" date="2015-04" db="EMBL/GenBank/DDBJ databases">
        <authorList>
            <person name="Schardt J."/>
            <person name="Mueller-Herbst S."/>
            <person name="Scherer S."/>
            <person name="Huptas C."/>
        </authorList>
    </citation>
    <scope>NUCLEOTIDE SEQUENCE [LARGE SCALE GENOMIC DNA]</scope>
    <source>
        <strain evidence="3">Kiel-L1</strain>
    </source>
</reference>
<gene>
    <name evidence="2" type="ORF">UR08_00735</name>
</gene>
<accession>A0A3D8TSQ9</accession>
<evidence type="ECO:0008006" key="4">
    <source>
        <dbReference type="Google" id="ProtNLM"/>
    </source>
</evidence>
<dbReference type="RefSeq" id="WP_115751765.1">
    <property type="nucleotide sequence ID" value="NZ_LARY01000001.1"/>
</dbReference>
<keyword evidence="3" id="KW-1185">Reference proteome</keyword>
<sequence>MTEIKSDQREAQQLADELKAKSEALQETKKVMPAGSFSTVAPSEKMKEAFSNSLLYADQYTSLLQESIEKIVQTANSFSEQDHEIASGTKLIK</sequence>